<name>F0ZZV3_DICPU</name>
<dbReference type="KEGG" id="dpp:DICPUDRAFT_92963"/>
<keyword evidence="2" id="KW-1185">Reference proteome</keyword>
<reference evidence="2" key="1">
    <citation type="journal article" date="2011" name="Genome Biol.">
        <title>Comparative genomics of the social amoebae Dictyostelium discoideum and Dictyostelium purpureum.</title>
        <authorList>
            <consortium name="US DOE Joint Genome Institute (JGI-PGF)"/>
            <person name="Sucgang R."/>
            <person name="Kuo A."/>
            <person name="Tian X."/>
            <person name="Salerno W."/>
            <person name="Parikh A."/>
            <person name="Feasley C.L."/>
            <person name="Dalin E."/>
            <person name="Tu H."/>
            <person name="Huang E."/>
            <person name="Barry K."/>
            <person name="Lindquist E."/>
            <person name="Shapiro H."/>
            <person name="Bruce D."/>
            <person name="Schmutz J."/>
            <person name="Salamov A."/>
            <person name="Fey P."/>
            <person name="Gaudet P."/>
            <person name="Anjard C."/>
            <person name="Babu M.M."/>
            <person name="Basu S."/>
            <person name="Bushmanova Y."/>
            <person name="van der Wel H."/>
            <person name="Katoh-Kurasawa M."/>
            <person name="Dinh C."/>
            <person name="Coutinho P.M."/>
            <person name="Saito T."/>
            <person name="Elias M."/>
            <person name="Schaap P."/>
            <person name="Kay R.R."/>
            <person name="Henrissat B."/>
            <person name="Eichinger L."/>
            <person name="Rivero F."/>
            <person name="Putnam N.H."/>
            <person name="West C.M."/>
            <person name="Loomis W.F."/>
            <person name="Chisholm R.L."/>
            <person name="Shaulsky G."/>
            <person name="Strassmann J.E."/>
            <person name="Queller D.C."/>
            <person name="Kuspa A."/>
            <person name="Grigoriev I.V."/>
        </authorList>
    </citation>
    <scope>NUCLEOTIDE SEQUENCE [LARGE SCALE GENOMIC DNA]</scope>
    <source>
        <strain evidence="2">QSDP1</strain>
    </source>
</reference>
<sequence>MAIEFIYIYDYITSLLISNAYKKPYICKRLFQSKKYTSNNREIINYCLVSKSWFKLVSGNLSIIYSKRNCEIFNRFYDLEGDRPSKLVRNLRLFTKYNSLIEYKMDAINAMSYKKVLINIDNQDDSIEVLRYRNLYPENISFNLSIFIDEDSEFFDYEYKDGVSSINKVKITGIDYNEFGLLGKIVDLKPKKISYDPYSKYYGGDSLHCSYLNLFQSNSLKHIKVLFSDHIEPCEIAKINNFTTNLKTLTIPILYHGIIKFVNDEPKDLNNCHDHESFFNIEKIEQHWFKMVKTLSNNSTIKELVLTNFCSNSYCCYDKKLDTSFITYGLDSILTSEHTSIETLSLDGIDFYDVHLFDALARSKTIKTLVLNEVDIHAVIRNVLIKNKTIRNIVIENKELYLDIINLFSKYSSINLYSLSIKTFDQTYIPYILENVQLYSEFFPFKELNIFVESFNLKSLIPKINSQSINDKIVNIYYYKKN</sequence>
<dbReference type="EMBL" id="GL871322">
    <property type="protein sequence ID" value="EGC30521.1"/>
    <property type="molecule type" value="Genomic_DNA"/>
</dbReference>
<gene>
    <name evidence="1" type="ORF">DICPUDRAFT_92963</name>
</gene>
<dbReference type="AlphaFoldDB" id="F0ZZV3"/>
<evidence type="ECO:0000313" key="2">
    <source>
        <dbReference type="Proteomes" id="UP000001064"/>
    </source>
</evidence>
<dbReference type="VEuPathDB" id="AmoebaDB:DICPUDRAFT_92963"/>
<dbReference type="GeneID" id="10510347"/>
<accession>F0ZZV3</accession>
<organism evidence="1 2">
    <name type="scientific">Dictyostelium purpureum</name>
    <name type="common">Slime mold</name>
    <dbReference type="NCBI Taxonomy" id="5786"/>
    <lineage>
        <taxon>Eukaryota</taxon>
        <taxon>Amoebozoa</taxon>
        <taxon>Evosea</taxon>
        <taxon>Eumycetozoa</taxon>
        <taxon>Dictyostelia</taxon>
        <taxon>Dictyosteliales</taxon>
        <taxon>Dictyosteliaceae</taxon>
        <taxon>Dictyostelium</taxon>
    </lineage>
</organism>
<dbReference type="PANTHER" id="PTHR32423">
    <property type="entry name" value="SAP DOMAIN-CONTAINING PROTEIN-RELATED"/>
    <property type="match status" value="1"/>
</dbReference>
<dbReference type="OMA" id="ERINLHT"/>
<dbReference type="Proteomes" id="UP000001064">
    <property type="component" value="Unassembled WGS sequence"/>
</dbReference>
<protein>
    <submittedName>
        <fullName evidence="1">Uncharacterized protein</fullName>
    </submittedName>
</protein>
<dbReference type="PANTHER" id="PTHR32423:SF65">
    <property type="entry name" value="F-BOX DOMAIN-CONTAINING PROTEIN"/>
    <property type="match status" value="1"/>
</dbReference>
<evidence type="ECO:0000313" key="1">
    <source>
        <dbReference type="EMBL" id="EGC30521.1"/>
    </source>
</evidence>
<dbReference type="RefSeq" id="XP_003292944.1">
    <property type="nucleotide sequence ID" value="XM_003292896.1"/>
</dbReference>
<dbReference type="InParanoid" id="F0ZZV3"/>
<dbReference type="OrthoDB" id="24260at2759"/>
<proteinExistence type="predicted"/>